<dbReference type="PROSITE" id="PS50931">
    <property type="entry name" value="HTH_LYSR"/>
    <property type="match status" value="1"/>
</dbReference>
<dbReference type="Pfam" id="PF00126">
    <property type="entry name" value="HTH_1"/>
    <property type="match status" value="1"/>
</dbReference>
<dbReference type="InterPro" id="IPR000847">
    <property type="entry name" value="LysR_HTH_N"/>
</dbReference>
<keyword evidence="3" id="KW-0238">DNA-binding</keyword>
<organism evidence="6 7">
    <name type="scientific">Acetobacter conturbans</name>
    <dbReference type="NCBI Taxonomy" id="1737472"/>
    <lineage>
        <taxon>Bacteria</taxon>
        <taxon>Pseudomonadati</taxon>
        <taxon>Pseudomonadota</taxon>
        <taxon>Alphaproteobacteria</taxon>
        <taxon>Acetobacterales</taxon>
        <taxon>Acetobacteraceae</taxon>
        <taxon>Acetobacter</taxon>
    </lineage>
</organism>
<evidence type="ECO:0000313" key="7">
    <source>
        <dbReference type="Proteomes" id="UP000631653"/>
    </source>
</evidence>
<evidence type="ECO:0000256" key="4">
    <source>
        <dbReference type="ARBA" id="ARBA00023163"/>
    </source>
</evidence>
<feature type="domain" description="HTH lysR-type" evidence="5">
    <location>
        <begin position="1"/>
        <end position="58"/>
    </location>
</feature>
<evidence type="ECO:0000256" key="3">
    <source>
        <dbReference type="ARBA" id="ARBA00023125"/>
    </source>
</evidence>
<sequence>MFLRQLNYLVALDQFRHFSRAAEHCGVSQPALSTAIRQLEHELGVTIVRRRQRMLGLTPEGERVVAWARQSLAALDGLKQDAGFAHEIAGGRLTVGVMPPAMQIASLLVESLRAGIPALRLEVTVATSAEVLRGLAEQQFNLGIVYLDQLPAAGDFEAHQLYAEQHVLVAAPGMALPSGKRCSWAAAAVFPLCLLDRSMRSRQIVDSCFEAAKVQPEVLYETNALELLHAELRTGRLASILPVAALPARNEGLPLQLRRLDPSPVASVGLVRMRHPMESGLMTRCWAVGKALDLTAALAL</sequence>
<comment type="similarity">
    <text evidence="1">Belongs to the LysR transcriptional regulatory family.</text>
</comment>
<protein>
    <submittedName>
        <fullName evidence="6">LysR family transcriptional regulator</fullName>
    </submittedName>
</protein>
<dbReference type="InterPro" id="IPR050950">
    <property type="entry name" value="HTH-type_LysR_regulators"/>
</dbReference>
<dbReference type="SUPFAM" id="SSF46785">
    <property type="entry name" value="Winged helix' DNA-binding domain"/>
    <property type="match status" value="1"/>
</dbReference>
<evidence type="ECO:0000259" key="5">
    <source>
        <dbReference type="PROSITE" id="PS50931"/>
    </source>
</evidence>
<name>A0ABX0JVR9_9PROT</name>
<evidence type="ECO:0000256" key="1">
    <source>
        <dbReference type="ARBA" id="ARBA00009437"/>
    </source>
</evidence>
<gene>
    <name evidence="6" type="ORF">GOB81_00280</name>
</gene>
<comment type="caution">
    <text evidence="6">The sequence shown here is derived from an EMBL/GenBank/DDBJ whole genome shotgun (WGS) entry which is preliminary data.</text>
</comment>
<dbReference type="CDD" id="cd05466">
    <property type="entry name" value="PBP2_LTTR_substrate"/>
    <property type="match status" value="1"/>
</dbReference>
<keyword evidence="7" id="KW-1185">Reference proteome</keyword>
<dbReference type="InterPro" id="IPR036388">
    <property type="entry name" value="WH-like_DNA-bd_sf"/>
</dbReference>
<dbReference type="Pfam" id="PF03466">
    <property type="entry name" value="LysR_substrate"/>
    <property type="match status" value="1"/>
</dbReference>
<evidence type="ECO:0000256" key="2">
    <source>
        <dbReference type="ARBA" id="ARBA00023015"/>
    </source>
</evidence>
<evidence type="ECO:0000313" key="6">
    <source>
        <dbReference type="EMBL" id="NHN87075.1"/>
    </source>
</evidence>
<dbReference type="PANTHER" id="PTHR30419">
    <property type="entry name" value="HTH-TYPE TRANSCRIPTIONAL REGULATOR YBHD"/>
    <property type="match status" value="1"/>
</dbReference>
<keyword evidence="4" id="KW-0804">Transcription</keyword>
<dbReference type="EMBL" id="WOSY01000001">
    <property type="protein sequence ID" value="NHN87075.1"/>
    <property type="molecule type" value="Genomic_DNA"/>
</dbReference>
<accession>A0ABX0JVR9</accession>
<dbReference type="SUPFAM" id="SSF53850">
    <property type="entry name" value="Periplasmic binding protein-like II"/>
    <property type="match status" value="1"/>
</dbReference>
<dbReference type="Gene3D" id="1.10.10.10">
    <property type="entry name" value="Winged helix-like DNA-binding domain superfamily/Winged helix DNA-binding domain"/>
    <property type="match status" value="1"/>
</dbReference>
<keyword evidence="2" id="KW-0805">Transcription regulation</keyword>
<dbReference type="InterPro" id="IPR036390">
    <property type="entry name" value="WH_DNA-bd_sf"/>
</dbReference>
<dbReference type="Gene3D" id="3.40.190.290">
    <property type="match status" value="1"/>
</dbReference>
<dbReference type="Proteomes" id="UP000631653">
    <property type="component" value="Unassembled WGS sequence"/>
</dbReference>
<dbReference type="PRINTS" id="PR00039">
    <property type="entry name" value="HTHLYSR"/>
</dbReference>
<dbReference type="InterPro" id="IPR005119">
    <property type="entry name" value="LysR_subst-bd"/>
</dbReference>
<dbReference type="RefSeq" id="WP_173568381.1">
    <property type="nucleotide sequence ID" value="NZ_WOSY01000001.1"/>
</dbReference>
<reference evidence="6 7" key="1">
    <citation type="journal article" date="2020" name="Int. J. Syst. Evol. Microbiol.">
        <title>Novel acetic acid bacteria from cider fermentations: Acetobacter conturbans sp. nov. and Acetobacter fallax sp. nov.</title>
        <authorList>
            <person name="Sombolestani A.S."/>
            <person name="Cleenwerck I."/>
            <person name="Cnockaert M."/>
            <person name="Borremans W."/>
            <person name="Wieme A.D."/>
            <person name="De Vuyst L."/>
            <person name="Vandamme P."/>
        </authorList>
    </citation>
    <scope>NUCLEOTIDE SEQUENCE [LARGE SCALE GENOMIC DNA]</scope>
    <source>
        <strain evidence="6 7">LMG 1627</strain>
    </source>
</reference>
<dbReference type="PANTHER" id="PTHR30419:SF31">
    <property type="entry name" value="BLR3139 PROTEIN"/>
    <property type="match status" value="1"/>
</dbReference>
<proteinExistence type="inferred from homology"/>